<comment type="caution">
    <text evidence="2">The sequence shown here is derived from an EMBL/GenBank/DDBJ whole genome shotgun (WGS) entry which is preliminary data.</text>
</comment>
<dbReference type="Pfam" id="PF04316">
    <property type="entry name" value="FlgM"/>
    <property type="match status" value="1"/>
</dbReference>
<keyword evidence="2" id="KW-0969">Cilium</keyword>
<keyword evidence="2" id="KW-0966">Cell projection</keyword>
<dbReference type="Proteomes" id="UP000231638">
    <property type="component" value="Unassembled WGS sequence"/>
</dbReference>
<keyword evidence="2" id="KW-0282">Flagellum</keyword>
<protein>
    <submittedName>
        <fullName evidence="2">Flagellar biosynthesis protein FlgM</fullName>
    </submittedName>
</protein>
<feature type="domain" description="Anti-sigma-28 factor FlgM C-terminal" evidence="1">
    <location>
        <begin position="35"/>
        <end position="62"/>
    </location>
</feature>
<dbReference type="InterPro" id="IPR031316">
    <property type="entry name" value="FlgM_C"/>
</dbReference>
<accession>A0A2D3WDA8</accession>
<sequence length="66" mass="7081">MISTVQASNAAYVQGSAFKDDTVKSAGKTEKSEGIDKLSTLKAEIEEGTYKVDLKKTAKAITEELL</sequence>
<organism evidence="2 3">
    <name type="scientific">Sulfurospirillum cavolei</name>
    <dbReference type="NCBI Taxonomy" id="366522"/>
    <lineage>
        <taxon>Bacteria</taxon>
        <taxon>Pseudomonadati</taxon>
        <taxon>Campylobacterota</taxon>
        <taxon>Epsilonproteobacteria</taxon>
        <taxon>Campylobacterales</taxon>
        <taxon>Sulfurospirillaceae</taxon>
        <taxon>Sulfurospirillum</taxon>
    </lineage>
</organism>
<dbReference type="EMBL" id="DLUG01000046">
    <property type="protein sequence ID" value="DAB37070.1"/>
    <property type="molecule type" value="Genomic_DNA"/>
</dbReference>
<dbReference type="AlphaFoldDB" id="A0A2D3WDA8"/>
<name>A0A2D3WDA8_9BACT</name>
<proteinExistence type="predicted"/>
<dbReference type="STRING" id="366522.GCA_001548055_01455"/>
<evidence type="ECO:0000259" key="1">
    <source>
        <dbReference type="Pfam" id="PF04316"/>
    </source>
</evidence>
<evidence type="ECO:0000313" key="3">
    <source>
        <dbReference type="Proteomes" id="UP000231638"/>
    </source>
</evidence>
<dbReference type="SUPFAM" id="SSF101498">
    <property type="entry name" value="Anti-sigma factor FlgM"/>
    <property type="match status" value="1"/>
</dbReference>
<dbReference type="InterPro" id="IPR035890">
    <property type="entry name" value="Anti-sigma-28_factor_FlgM_sf"/>
</dbReference>
<reference evidence="2 3" key="1">
    <citation type="journal article" date="2017" name="Front. Microbiol.">
        <title>Comparative Genomic Analysis of the Class Epsilonproteobacteria and Proposed Reclassification to Epsilonbacteraeota (phyl. nov.).</title>
        <authorList>
            <person name="Waite D.W."/>
            <person name="Vanwonterghem I."/>
            <person name="Rinke C."/>
            <person name="Parks D.H."/>
            <person name="Zhang Y."/>
            <person name="Takai K."/>
            <person name="Sievert S.M."/>
            <person name="Simon J."/>
            <person name="Campbell B.J."/>
            <person name="Hanson T.E."/>
            <person name="Woyke T."/>
            <person name="Klotz M.G."/>
            <person name="Hugenholtz P."/>
        </authorList>
    </citation>
    <scope>NUCLEOTIDE SEQUENCE [LARGE SCALE GENOMIC DNA]</scope>
    <source>
        <strain evidence="2">UBA11420</strain>
    </source>
</reference>
<evidence type="ECO:0000313" key="2">
    <source>
        <dbReference type="EMBL" id="DAB37070.1"/>
    </source>
</evidence>
<gene>
    <name evidence="2" type="ORF">CFH80_01525</name>
</gene>